<dbReference type="AlphaFoldDB" id="A0A1F6WMU8"/>
<keyword evidence="4" id="KW-0963">Cytoplasm</keyword>
<evidence type="ECO:0000256" key="8">
    <source>
        <dbReference type="ARBA" id="ARBA00022741"/>
    </source>
</evidence>
<evidence type="ECO:0000313" key="14">
    <source>
        <dbReference type="Proteomes" id="UP000178184"/>
    </source>
</evidence>
<keyword evidence="8" id="KW-0547">Nucleotide-binding</keyword>
<evidence type="ECO:0000256" key="9">
    <source>
        <dbReference type="ARBA" id="ARBA00022840"/>
    </source>
</evidence>
<evidence type="ECO:0000256" key="10">
    <source>
        <dbReference type="ARBA" id="ARBA00029774"/>
    </source>
</evidence>
<keyword evidence="5" id="KW-0808">Transferase</keyword>
<evidence type="ECO:0000313" key="13">
    <source>
        <dbReference type="EMBL" id="OGI83207.1"/>
    </source>
</evidence>
<dbReference type="EMBL" id="MFUO01000033">
    <property type="protein sequence ID" value="OGI83207.1"/>
    <property type="molecule type" value="Genomic_DNA"/>
</dbReference>
<keyword evidence="9" id="KW-0067">ATP-binding</keyword>
<dbReference type="GO" id="GO:0005737">
    <property type="term" value="C:cytoplasm"/>
    <property type="evidence" value="ECO:0007669"/>
    <property type="project" value="UniProtKB-SubCell"/>
</dbReference>
<dbReference type="GO" id="GO:0006450">
    <property type="term" value="P:regulation of translational fidelity"/>
    <property type="evidence" value="ECO:0007669"/>
    <property type="project" value="TreeGrafter"/>
</dbReference>
<dbReference type="NCBIfam" id="TIGR00057">
    <property type="entry name" value="L-threonylcarbamoyladenylate synthase"/>
    <property type="match status" value="1"/>
</dbReference>
<sequence>MQNDWQKAENVLKQGGIAIVPTDTLYGIVGSAFDKKAVERIYKVRGRNKNKPCVVLISSIKDLDKFGIKHSNILQNVRMFLNKKVSVILQVLSDKFKYLHRGKKSLAFRLITPRNKNLFNILQTVGPLIAPSANPEGLEPAKNRKQARVYFGKTVDSYVCSGTKIGKASTIVDYTKTKPKVVRQGSVMIIF</sequence>
<evidence type="ECO:0000256" key="6">
    <source>
        <dbReference type="ARBA" id="ARBA00022694"/>
    </source>
</evidence>
<comment type="similarity">
    <text evidence="2">Belongs to the SUA5 family.</text>
</comment>
<evidence type="ECO:0000256" key="4">
    <source>
        <dbReference type="ARBA" id="ARBA00022490"/>
    </source>
</evidence>
<keyword evidence="7" id="KW-0548">Nucleotidyltransferase</keyword>
<dbReference type="STRING" id="1801764.A2903_00815"/>
<comment type="caution">
    <text evidence="13">The sequence shown here is derived from an EMBL/GenBank/DDBJ whole genome shotgun (WGS) entry which is preliminary data.</text>
</comment>
<protein>
    <recommendedName>
        <fullName evidence="10">L-threonylcarbamoyladenylate synthase</fullName>
        <ecNumber evidence="3">2.7.7.87</ecNumber>
    </recommendedName>
    <alternativeName>
        <fullName evidence="10">L-threonylcarbamoyladenylate synthase</fullName>
    </alternativeName>
</protein>
<feature type="domain" description="YrdC-like" evidence="12">
    <location>
        <begin position="2"/>
        <end position="187"/>
    </location>
</feature>
<dbReference type="GO" id="GO:0008033">
    <property type="term" value="P:tRNA processing"/>
    <property type="evidence" value="ECO:0007669"/>
    <property type="project" value="UniProtKB-KW"/>
</dbReference>
<name>A0A1F6WMU8_9BACT</name>
<proteinExistence type="inferred from homology"/>
<evidence type="ECO:0000256" key="7">
    <source>
        <dbReference type="ARBA" id="ARBA00022695"/>
    </source>
</evidence>
<accession>A0A1F6WMU8</accession>
<dbReference type="InterPro" id="IPR050156">
    <property type="entry name" value="TC-AMP_synthase_SUA5"/>
</dbReference>
<dbReference type="GO" id="GO:0005524">
    <property type="term" value="F:ATP binding"/>
    <property type="evidence" value="ECO:0007669"/>
    <property type="project" value="UniProtKB-KW"/>
</dbReference>
<dbReference type="GO" id="GO:0003725">
    <property type="term" value="F:double-stranded RNA binding"/>
    <property type="evidence" value="ECO:0007669"/>
    <property type="project" value="InterPro"/>
</dbReference>
<evidence type="ECO:0000259" key="12">
    <source>
        <dbReference type="PROSITE" id="PS51163"/>
    </source>
</evidence>
<keyword evidence="6" id="KW-0819">tRNA processing</keyword>
<evidence type="ECO:0000256" key="1">
    <source>
        <dbReference type="ARBA" id="ARBA00004496"/>
    </source>
</evidence>
<organism evidence="13 14">
    <name type="scientific">Candidatus Nomurabacteria bacterium RIFCSPLOWO2_01_FULL_33_17</name>
    <dbReference type="NCBI Taxonomy" id="1801764"/>
    <lineage>
        <taxon>Bacteria</taxon>
        <taxon>Candidatus Nomuraibacteriota</taxon>
    </lineage>
</organism>
<dbReference type="PROSITE" id="PS51163">
    <property type="entry name" value="YRDC"/>
    <property type="match status" value="1"/>
</dbReference>
<dbReference type="PANTHER" id="PTHR17490">
    <property type="entry name" value="SUA5"/>
    <property type="match status" value="1"/>
</dbReference>
<evidence type="ECO:0000256" key="11">
    <source>
        <dbReference type="ARBA" id="ARBA00048366"/>
    </source>
</evidence>
<dbReference type="Pfam" id="PF01300">
    <property type="entry name" value="Sua5_yciO_yrdC"/>
    <property type="match status" value="1"/>
</dbReference>
<dbReference type="EC" id="2.7.7.87" evidence="3"/>
<evidence type="ECO:0000256" key="2">
    <source>
        <dbReference type="ARBA" id="ARBA00007663"/>
    </source>
</evidence>
<evidence type="ECO:0000256" key="5">
    <source>
        <dbReference type="ARBA" id="ARBA00022679"/>
    </source>
</evidence>
<dbReference type="SUPFAM" id="SSF55821">
    <property type="entry name" value="YrdC/RibB"/>
    <property type="match status" value="1"/>
</dbReference>
<reference evidence="13 14" key="1">
    <citation type="journal article" date="2016" name="Nat. Commun.">
        <title>Thousands of microbial genomes shed light on interconnected biogeochemical processes in an aquifer system.</title>
        <authorList>
            <person name="Anantharaman K."/>
            <person name="Brown C.T."/>
            <person name="Hug L.A."/>
            <person name="Sharon I."/>
            <person name="Castelle C.J."/>
            <person name="Probst A.J."/>
            <person name="Thomas B.C."/>
            <person name="Singh A."/>
            <person name="Wilkins M.J."/>
            <person name="Karaoz U."/>
            <person name="Brodie E.L."/>
            <person name="Williams K.H."/>
            <person name="Hubbard S.S."/>
            <person name="Banfield J.F."/>
        </authorList>
    </citation>
    <scope>NUCLEOTIDE SEQUENCE [LARGE SCALE GENOMIC DNA]</scope>
</reference>
<dbReference type="GO" id="GO:0061710">
    <property type="term" value="F:L-threonylcarbamoyladenylate synthase"/>
    <property type="evidence" value="ECO:0007669"/>
    <property type="project" value="UniProtKB-EC"/>
</dbReference>
<dbReference type="Proteomes" id="UP000178184">
    <property type="component" value="Unassembled WGS sequence"/>
</dbReference>
<comment type="subcellular location">
    <subcellularLocation>
        <location evidence="1">Cytoplasm</location>
    </subcellularLocation>
</comment>
<comment type="catalytic activity">
    <reaction evidence="11">
        <text>L-threonine + hydrogencarbonate + ATP = L-threonylcarbamoyladenylate + diphosphate + H2O</text>
        <dbReference type="Rhea" id="RHEA:36407"/>
        <dbReference type="ChEBI" id="CHEBI:15377"/>
        <dbReference type="ChEBI" id="CHEBI:17544"/>
        <dbReference type="ChEBI" id="CHEBI:30616"/>
        <dbReference type="ChEBI" id="CHEBI:33019"/>
        <dbReference type="ChEBI" id="CHEBI:57926"/>
        <dbReference type="ChEBI" id="CHEBI:73682"/>
        <dbReference type="EC" id="2.7.7.87"/>
    </reaction>
</comment>
<dbReference type="Gene3D" id="3.90.870.10">
    <property type="entry name" value="DHBP synthase"/>
    <property type="match status" value="1"/>
</dbReference>
<dbReference type="PANTHER" id="PTHR17490:SF16">
    <property type="entry name" value="THREONYLCARBAMOYL-AMP SYNTHASE"/>
    <property type="match status" value="1"/>
</dbReference>
<dbReference type="InterPro" id="IPR006070">
    <property type="entry name" value="Sua5-like_dom"/>
</dbReference>
<dbReference type="GO" id="GO:0000049">
    <property type="term" value="F:tRNA binding"/>
    <property type="evidence" value="ECO:0007669"/>
    <property type="project" value="TreeGrafter"/>
</dbReference>
<evidence type="ECO:0000256" key="3">
    <source>
        <dbReference type="ARBA" id="ARBA00012584"/>
    </source>
</evidence>
<gene>
    <name evidence="13" type="ORF">A2903_00815</name>
</gene>
<dbReference type="InterPro" id="IPR017945">
    <property type="entry name" value="DHBP_synth_RibB-like_a/b_dom"/>
</dbReference>